<evidence type="ECO:0000313" key="7">
    <source>
        <dbReference type="EMBL" id="OPA75164.1"/>
    </source>
</evidence>
<evidence type="ECO:0000256" key="3">
    <source>
        <dbReference type="ARBA" id="ARBA00023002"/>
    </source>
</evidence>
<dbReference type="GO" id="GO:0016491">
    <property type="term" value="F:oxidoreductase activity"/>
    <property type="evidence" value="ECO:0007669"/>
    <property type="project" value="UniProtKB-KW"/>
</dbReference>
<dbReference type="SUPFAM" id="SSF56014">
    <property type="entry name" value="Nitrite and sulphite reductase 4Fe-4S domain-like"/>
    <property type="match status" value="1"/>
</dbReference>
<protein>
    <submittedName>
        <fullName evidence="7">Nitrite reductase</fullName>
    </submittedName>
</protein>
<dbReference type="STRING" id="1324314.BVG16_21390"/>
<dbReference type="InterPro" id="IPR052034">
    <property type="entry name" value="NasD-like"/>
</dbReference>
<keyword evidence="4" id="KW-0408">Iron</keyword>
<dbReference type="PANTHER" id="PTHR43809">
    <property type="entry name" value="NITRITE REDUCTASE (NADH) LARGE SUBUNIT"/>
    <property type="match status" value="1"/>
</dbReference>
<organism evidence="7 8">
    <name type="scientific">Paenibacillus selenitireducens</name>
    <dbReference type="NCBI Taxonomy" id="1324314"/>
    <lineage>
        <taxon>Bacteria</taxon>
        <taxon>Bacillati</taxon>
        <taxon>Bacillota</taxon>
        <taxon>Bacilli</taxon>
        <taxon>Bacillales</taxon>
        <taxon>Paenibacillaceae</taxon>
        <taxon>Paenibacillus</taxon>
    </lineage>
</organism>
<keyword evidence="2" id="KW-0479">Metal-binding</keyword>
<keyword evidence="3" id="KW-0560">Oxidoreductase</keyword>
<dbReference type="GO" id="GO:0051536">
    <property type="term" value="F:iron-sulfur cluster binding"/>
    <property type="evidence" value="ECO:0007669"/>
    <property type="project" value="UniProtKB-KW"/>
</dbReference>
<evidence type="ECO:0000256" key="4">
    <source>
        <dbReference type="ARBA" id="ARBA00023004"/>
    </source>
</evidence>
<keyword evidence="1" id="KW-0349">Heme</keyword>
<dbReference type="GO" id="GO:0046872">
    <property type="term" value="F:metal ion binding"/>
    <property type="evidence" value="ECO:0007669"/>
    <property type="project" value="UniProtKB-KW"/>
</dbReference>
<dbReference type="GO" id="GO:0020037">
    <property type="term" value="F:heme binding"/>
    <property type="evidence" value="ECO:0007669"/>
    <property type="project" value="InterPro"/>
</dbReference>
<name>A0A1T2X5L5_9BACL</name>
<sequence length="208" mass="22510">MKMGETLLIAVSPGIQVGGALFTPKHLQTIGAVVGEEARIEMTTFKQLYVEIPVERRESIQAELELVGLEVYPAGFVSKSLIACNFCKGAEEAGVEIARTLNQAIAGIETPTPLKIGYAGCALGTSEPLFKDIGVVKMRNTFDIYVGGEPRGIKVAAAQLFMSGLSEEQLVPVILRIIDYYKTEAKGKEKFSKFIGRVTLETLQQIAA</sequence>
<dbReference type="RefSeq" id="WP_078501237.1">
    <property type="nucleotide sequence ID" value="NZ_MSZX01000009.1"/>
</dbReference>
<evidence type="ECO:0000256" key="2">
    <source>
        <dbReference type="ARBA" id="ARBA00022723"/>
    </source>
</evidence>
<dbReference type="Proteomes" id="UP000190188">
    <property type="component" value="Unassembled WGS sequence"/>
</dbReference>
<evidence type="ECO:0000256" key="5">
    <source>
        <dbReference type="ARBA" id="ARBA00023014"/>
    </source>
</evidence>
<feature type="domain" description="Nitrite/sulphite reductase 4Fe-4S" evidence="6">
    <location>
        <begin position="95"/>
        <end position="205"/>
    </location>
</feature>
<accession>A0A1T2X5L5</accession>
<dbReference type="InterPro" id="IPR045854">
    <property type="entry name" value="NO2/SO3_Rdtase_4Fe4S_sf"/>
</dbReference>
<evidence type="ECO:0000313" key="8">
    <source>
        <dbReference type="Proteomes" id="UP000190188"/>
    </source>
</evidence>
<dbReference type="InterPro" id="IPR006067">
    <property type="entry name" value="NO2/SO3_Rdtase_4Fe4S_dom"/>
</dbReference>
<keyword evidence="5" id="KW-0411">Iron-sulfur</keyword>
<reference evidence="7 8" key="1">
    <citation type="submission" date="2017-01" db="EMBL/GenBank/DDBJ databases">
        <title>Genome analysis of Paenibacillus selenitrireducens ES3-24.</title>
        <authorList>
            <person name="Xu D."/>
            <person name="Yao R."/>
            <person name="Zheng S."/>
        </authorList>
    </citation>
    <scope>NUCLEOTIDE SEQUENCE [LARGE SCALE GENOMIC DNA]</scope>
    <source>
        <strain evidence="7 8">ES3-24</strain>
    </source>
</reference>
<dbReference type="Gene3D" id="3.30.413.10">
    <property type="entry name" value="Sulfite Reductase Hemoprotein, domain 1"/>
    <property type="match status" value="1"/>
</dbReference>
<dbReference type="Pfam" id="PF01077">
    <property type="entry name" value="NIR_SIR"/>
    <property type="match status" value="1"/>
</dbReference>
<gene>
    <name evidence="7" type="ORF">BVG16_21390</name>
</gene>
<dbReference type="AlphaFoldDB" id="A0A1T2X5L5"/>
<dbReference type="EMBL" id="MSZX01000009">
    <property type="protein sequence ID" value="OPA75164.1"/>
    <property type="molecule type" value="Genomic_DNA"/>
</dbReference>
<dbReference type="PANTHER" id="PTHR43809:SF1">
    <property type="entry name" value="NITRITE REDUCTASE (NADH) LARGE SUBUNIT"/>
    <property type="match status" value="1"/>
</dbReference>
<proteinExistence type="predicted"/>
<comment type="caution">
    <text evidence="7">The sequence shown here is derived from an EMBL/GenBank/DDBJ whole genome shotgun (WGS) entry which is preliminary data.</text>
</comment>
<keyword evidence="8" id="KW-1185">Reference proteome</keyword>
<evidence type="ECO:0000259" key="6">
    <source>
        <dbReference type="Pfam" id="PF01077"/>
    </source>
</evidence>
<evidence type="ECO:0000256" key="1">
    <source>
        <dbReference type="ARBA" id="ARBA00022617"/>
    </source>
</evidence>